<dbReference type="SUPFAM" id="SSF54695">
    <property type="entry name" value="POZ domain"/>
    <property type="match status" value="1"/>
</dbReference>
<proteinExistence type="predicted"/>
<dbReference type="EMBL" id="JAADJZ010000016">
    <property type="protein sequence ID" value="KAF2869497.1"/>
    <property type="molecule type" value="Genomic_DNA"/>
</dbReference>
<dbReference type="Gene3D" id="3.30.710.10">
    <property type="entry name" value="Potassium Channel Kv1.1, Chain A"/>
    <property type="match status" value="1"/>
</dbReference>
<dbReference type="InterPro" id="IPR011333">
    <property type="entry name" value="SKP1/BTB/POZ_sf"/>
</dbReference>
<dbReference type="Proteomes" id="UP000481861">
    <property type="component" value="Unassembled WGS sequence"/>
</dbReference>
<dbReference type="GO" id="GO:0051260">
    <property type="term" value="P:protein homooligomerization"/>
    <property type="evidence" value="ECO:0007669"/>
    <property type="project" value="InterPro"/>
</dbReference>
<evidence type="ECO:0000259" key="1">
    <source>
        <dbReference type="Pfam" id="PF02214"/>
    </source>
</evidence>
<feature type="domain" description="Potassium channel tetramerisation-type BTB" evidence="1">
    <location>
        <begin position="6"/>
        <end position="64"/>
    </location>
</feature>
<gene>
    <name evidence="2" type="ORF">BDV95DRAFT_102426</name>
</gene>
<reference evidence="2 3" key="1">
    <citation type="submission" date="2020-01" db="EMBL/GenBank/DDBJ databases">
        <authorList>
            <consortium name="DOE Joint Genome Institute"/>
            <person name="Haridas S."/>
            <person name="Albert R."/>
            <person name="Binder M."/>
            <person name="Bloem J."/>
            <person name="Labutti K."/>
            <person name="Salamov A."/>
            <person name="Andreopoulos B."/>
            <person name="Baker S.E."/>
            <person name="Barry K."/>
            <person name="Bills G."/>
            <person name="Bluhm B.H."/>
            <person name="Cannon C."/>
            <person name="Castanera R."/>
            <person name="Culley D.E."/>
            <person name="Daum C."/>
            <person name="Ezra D."/>
            <person name="Gonzalez J.B."/>
            <person name="Henrissat B."/>
            <person name="Kuo A."/>
            <person name="Liang C."/>
            <person name="Lipzen A."/>
            <person name="Lutzoni F."/>
            <person name="Magnuson J."/>
            <person name="Mondo S."/>
            <person name="Nolan M."/>
            <person name="Ohm R."/>
            <person name="Pangilinan J."/>
            <person name="Park H.-J.H."/>
            <person name="Ramirez L."/>
            <person name="Alfaro M."/>
            <person name="Sun H."/>
            <person name="Tritt A."/>
            <person name="Yoshinaga Y."/>
            <person name="Zwiers L.-H.L."/>
            <person name="Turgeon B.G."/>
            <person name="Goodwin S.B."/>
            <person name="Spatafora J.W."/>
            <person name="Crous P.W."/>
            <person name="Grigoriev I.V."/>
        </authorList>
    </citation>
    <scope>NUCLEOTIDE SEQUENCE [LARGE SCALE GENOMIC DNA]</scope>
    <source>
        <strain evidence="2 3">CBS 611.86</strain>
    </source>
</reference>
<organism evidence="2 3">
    <name type="scientific">Massariosphaeria phaeospora</name>
    <dbReference type="NCBI Taxonomy" id="100035"/>
    <lineage>
        <taxon>Eukaryota</taxon>
        <taxon>Fungi</taxon>
        <taxon>Dikarya</taxon>
        <taxon>Ascomycota</taxon>
        <taxon>Pezizomycotina</taxon>
        <taxon>Dothideomycetes</taxon>
        <taxon>Pleosporomycetidae</taxon>
        <taxon>Pleosporales</taxon>
        <taxon>Pleosporales incertae sedis</taxon>
        <taxon>Massariosphaeria</taxon>
    </lineage>
</organism>
<dbReference type="AlphaFoldDB" id="A0A7C8I2Z3"/>
<protein>
    <recommendedName>
        <fullName evidence="1">Potassium channel tetramerisation-type BTB domain-containing protein</fullName>
    </recommendedName>
</protein>
<evidence type="ECO:0000313" key="2">
    <source>
        <dbReference type="EMBL" id="KAF2869497.1"/>
    </source>
</evidence>
<dbReference type="InterPro" id="IPR003131">
    <property type="entry name" value="T1-type_BTB"/>
</dbReference>
<evidence type="ECO:0000313" key="3">
    <source>
        <dbReference type="Proteomes" id="UP000481861"/>
    </source>
</evidence>
<dbReference type="OrthoDB" id="2414723at2759"/>
<name>A0A7C8I2Z3_9PLEO</name>
<accession>A0A7C8I2Z3</accession>
<sequence length="70" mass="7886">MTEPFMINVGGRSFTTLKSTLEQSPFLNAMLSNQWAGSTCYVNGMPFVDRSPLLFEHILDFLRSSVPPIF</sequence>
<comment type="caution">
    <text evidence="2">The sequence shown here is derived from an EMBL/GenBank/DDBJ whole genome shotgun (WGS) entry which is preliminary data.</text>
</comment>
<dbReference type="Pfam" id="PF02214">
    <property type="entry name" value="BTB_2"/>
    <property type="match status" value="1"/>
</dbReference>
<keyword evidence="3" id="KW-1185">Reference proteome</keyword>